<dbReference type="RefSeq" id="YP_010059225.1">
    <property type="nucleotide sequence ID" value="NC_054724.1"/>
</dbReference>
<evidence type="ECO:0000259" key="1">
    <source>
        <dbReference type="Pfam" id="PF21818"/>
    </source>
</evidence>
<dbReference type="Pfam" id="PF21818">
    <property type="entry name" value="DUF6884"/>
    <property type="match status" value="1"/>
</dbReference>
<proteinExistence type="predicted"/>
<dbReference type="KEGG" id="vg:64766456"/>
<gene>
    <name evidence="2" type="primary">203</name>
    <name evidence="2" type="ORF">SEA_FINCH_203</name>
</gene>
<keyword evidence="3" id="KW-1185">Reference proteome</keyword>
<accession>A0A2P1JXR4</accession>
<name>A0A2P1JXR4_9CAUD</name>
<evidence type="ECO:0000313" key="3">
    <source>
        <dbReference type="Proteomes" id="UP000241290"/>
    </source>
</evidence>
<evidence type="ECO:0000313" key="2">
    <source>
        <dbReference type="EMBL" id="AVO25126.1"/>
    </source>
</evidence>
<feature type="domain" description="DUF6884" evidence="1">
    <location>
        <begin position="11"/>
        <end position="126"/>
    </location>
</feature>
<dbReference type="GeneID" id="64766456"/>
<dbReference type="Proteomes" id="UP000241290">
    <property type="component" value="Genome"/>
</dbReference>
<dbReference type="EMBL" id="MG962366">
    <property type="protein sequence ID" value="AVO25126.1"/>
    <property type="molecule type" value="Genomic_DNA"/>
</dbReference>
<protein>
    <recommendedName>
        <fullName evidence="1">DUF6884 domain-containing protein</fullName>
    </recommendedName>
</protein>
<sequence>MNAKAQTHTLVIVPCAADKAAEATTARELYTSPNFAHIIAGALAEAEATERDLGTPARVMILSAKHGLLELDQVVEPYDVKMSQKALRIATSEIVTQLLALEPASIVSLLPATYADVLRAAVEEANEVATDTDLMDAYEYSPGIGYMRGTASALVRNAA</sequence>
<organism evidence="2 3">
    <name type="scientific">Rhodococcus phage Finch</name>
    <dbReference type="NCBI Taxonomy" id="2094144"/>
    <lineage>
        <taxon>Viruses</taxon>
        <taxon>Duplodnaviria</taxon>
        <taxon>Heunggongvirae</taxon>
        <taxon>Uroviricota</taxon>
        <taxon>Caudoviricetes</taxon>
        <taxon>Finchvirus</taxon>
        <taxon>Finchvirus finch</taxon>
    </lineage>
</organism>
<reference evidence="3" key="1">
    <citation type="submission" date="2018-02" db="EMBL/GenBank/DDBJ databases">
        <authorList>
            <person name="Cohen D.B."/>
            <person name="Kent A.D."/>
        </authorList>
    </citation>
    <scope>NUCLEOTIDE SEQUENCE [LARGE SCALE GENOMIC DNA]</scope>
</reference>
<dbReference type="InterPro" id="IPR049251">
    <property type="entry name" value="DUF6884"/>
</dbReference>